<dbReference type="Proteomes" id="UP000321934">
    <property type="component" value="Chromosome"/>
</dbReference>
<evidence type="ECO:0000256" key="3">
    <source>
        <dbReference type="ARBA" id="ARBA00022605"/>
    </source>
</evidence>
<keyword evidence="3" id="KW-0028">Amino-acid biosynthesis</keyword>
<organism evidence="12 13">
    <name type="scientific">Candidatus Deianiraea vastatrix</name>
    <dbReference type="NCBI Taxonomy" id="2163644"/>
    <lineage>
        <taxon>Bacteria</taxon>
        <taxon>Pseudomonadati</taxon>
        <taxon>Pseudomonadota</taxon>
        <taxon>Alphaproteobacteria</taxon>
        <taxon>Rickettsiales</taxon>
        <taxon>Candidatus Deianiraeaceae</taxon>
        <taxon>Candidatus Deianiraea</taxon>
    </lineage>
</organism>
<feature type="domain" description="Glutamine amidotransferase" evidence="11">
    <location>
        <begin position="40"/>
        <end position="191"/>
    </location>
</feature>
<reference evidence="12 13" key="1">
    <citation type="journal article" date="2019" name="ISME J.">
        <title>Deianiraea, an extracellular bacterium associated with the ciliate Paramecium, suggests an alternative scenario for the evolution of Rickettsiales.</title>
        <authorList>
            <person name="Castelli M."/>
            <person name="Sabaneyeva E."/>
            <person name="Lanzoni O."/>
            <person name="Lebedeva N."/>
            <person name="Floriano A.M."/>
            <person name="Gaiarsa S."/>
            <person name="Benken K."/>
            <person name="Modeo L."/>
            <person name="Bandi C."/>
            <person name="Potekhin A."/>
            <person name="Sassera D."/>
            <person name="Petroni G."/>
        </authorList>
    </citation>
    <scope>NUCLEOTIDE SEQUENCE [LARGE SCALE GENOMIC DNA]</scope>
    <source>
        <strain evidence="12">CyL4-1</strain>
    </source>
</reference>
<keyword evidence="4" id="KW-0378">Hydrolase</keyword>
<dbReference type="SUPFAM" id="SSF52317">
    <property type="entry name" value="Class I glutamine amidotransferase-like"/>
    <property type="match status" value="1"/>
</dbReference>
<dbReference type="UniPathway" id="UPA00031">
    <property type="reaction ID" value="UER00010"/>
</dbReference>
<dbReference type="EMBL" id="CP029077">
    <property type="protein sequence ID" value="QED23616.1"/>
    <property type="molecule type" value="Genomic_DNA"/>
</dbReference>
<dbReference type="NCBIfam" id="TIGR01855">
    <property type="entry name" value="IMP_synth_hisH"/>
    <property type="match status" value="1"/>
</dbReference>
<comment type="catalytic activity">
    <reaction evidence="8">
        <text>5-[(5-phospho-1-deoxy-D-ribulos-1-ylimino)methylamino]-1-(5-phospho-beta-D-ribosyl)imidazole-4-carboxamide + L-glutamine = D-erythro-1-(imidazol-4-yl)glycerol 3-phosphate + 5-amino-1-(5-phospho-beta-D-ribosyl)imidazole-4-carboxamide + L-glutamate + H(+)</text>
        <dbReference type="Rhea" id="RHEA:24793"/>
        <dbReference type="ChEBI" id="CHEBI:15378"/>
        <dbReference type="ChEBI" id="CHEBI:29985"/>
        <dbReference type="ChEBI" id="CHEBI:58278"/>
        <dbReference type="ChEBI" id="CHEBI:58359"/>
        <dbReference type="ChEBI" id="CHEBI:58475"/>
        <dbReference type="ChEBI" id="CHEBI:58525"/>
        <dbReference type="EC" id="4.3.2.10"/>
    </reaction>
</comment>
<dbReference type="RefSeq" id="WP_161982858.1">
    <property type="nucleotide sequence ID" value="NZ_CP029077.1"/>
</dbReference>
<dbReference type="GO" id="GO:0004359">
    <property type="term" value="F:glutaminase activity"/>
    <property type="evidence" value="ECO:0007669"/>
    <property type="project" value="UniProtKB-EC"/>
</dbReference>
<comment type="catalytic activity">
    <reaction evidence="9">
        <text>L-glutamine + H2O = L-glutamate + NH4(+)</text>
        <dbReference type="Rhea" id="RHEA:15889"/>
        <dbReference type="ChEBI" id="CHEBI:15377"/>
        <dbReference type="ChEBI" id="CHEBI:28938"/>
        <dbReference type="ChEBI" id="CHEBI:29985"/>
        <dbReference type="ChEBI" id="CHEBI:58359"/>
        <dbReference type="EC" id="3.5.1.2"/>
    </reaction>
</comment>
<dbReference type="PANTHER" id="PTHR42701">
    <property type="entry name" value="IMIDAZOLE GLYCEROL PHOSPHATE SYNTHASE SUBUNIT HISH"/>
    <property type="match status" value="1"/>
</dbReference>
<evidence type="ECO:0000259" key="11">
    <source>
        <dbReference type="Pfam" id="PF00117"/>
    </source>
</evidence>
<keyword evidence="13" id="KW-1185">Reference proteome</keyword>
<dbReference type="InterPro" id="IPR029062">
    <property type="entry name" value="Class_I_gatase-like"/>
</dbReference>
<feature type="active site" evidence="10">
    <location>
        <position position="177"/>
    </location>
</feature>
<dbReference type="GO" id="GO:0000105">
    <property type="term" value="P:L-histidine biosynthetic process"/>
    <property type="evidence" value="ECO:0007669"/>
    <property type="project" value="UniProtKB-UniPathway"/>
</dbReference>
<dbReference type="PIRSF" id="PIRSF000495">
    <property type="entry name" value="Amidotransf_hisH"/>
    <property type="match status" value="1"/>
</dbReference>
<protein>
    <submittedName>
        <fullName evidence="12">Imidazole glycerol phosphate synthase subunit HisH</fullName>
    </submittedName>
</protein>
<evidence type="ECO:0000256" key="1">
    <source>
        <dbReference type="ARBA" id="ARBA00005091"/>
    </source>
</evidence>
<accession>A0A5B8XF57</accession>
<evidence type="ECO:0000256" key="8">
    <source>
        <dbReference type="ARBA" id="ARBA00047838"/>
    </source>
</evidence>
<dbReference type="AlphaFoldDB" id="A0A5B8XF57"/>
<evidence type="ECO:0000256" key="2">
    <source>
        <dbReference type="ARBA" id="ARBA00011152"/>
    </source>
</evidence>
<dbReference type="PROSITE" id="PS51273">
    <property type="entry name" value="GATASE_TYPE_1"/>
    <property type="match status" value="1"/>
</dbReference>
<dbReference type="Gene3D" id="3.40.50.880">
    <property type="match status" value="1"/>
</dbReference>
<evidence type="ECO:0000256" key="10">
    <source>
        <dbReference type="PIRSR" id="PIRSR000495-1"/>
    </source>
</evidence>
<sequence length="193" mass="21471">MTGNNMKIGILNSGGYNFNSIKFALNRLGITNISYVKSEDELNTCDKIIIPGVGHAKTAMDLLNLQNLTTVIKNTKKPVLGICLGMQIMCQFSEEGNVDCIGVFDKNIVRLPADVVTPQMGWNKLIGGKYDGKFVYFANSFYLPKCEFTENYVDYCGIKISAMIRKDNFLGCQFHPEKSGEIGEKILSDFVLL</sequence>
<dbReference type="Pfam" id="PF00117">
    <property type="entry name" value="GATase"/>
    <property type="match status" value="1"/>
</dbReference>
<dbReference type="InterPro" id="IPR017926">
    <property type="entry name" value="GATASE"/>
</dbReference>
<dbReference type="GO" id="GO:0000107">
    <property type="term" value="F:imidazoleglycerol-phosphate synthase activity"/>
    <property type="evidence" value="ECO:0007669"/>
    <property type="project" value="TreeGrafter"/>
</dbReference>
<evidence type="ECO:0000256" key="5">
    <source>
        <dbReference type="ARBA" id="ARBA00022962"/>
    </source>
</evidence>
<dbReference type="InterPro" id="IPR010139">
    <property type="entry name" value="Imidazole-glycPsynth_HisH"/>
</dbReference>
<feature type="active site" evidence="10">
    <location>
        <position position="175"/>
    </location>
</feature>
<comment type="pathway">
    <text evidence="1">Amino-acid biosynthesis; L-histidine biosynthesis; L-histidine from 5-phospho-alpha-D-ribose 1-diphosphate: step 5/9.</text>
</comment>
<proteinExistence type="predicted"/>
<gene>
    <name evidence="12" type="ORF">Deia_00829</name>
</gene>
<feature type="active site" description="Nucleophile" evidence="10">
    <location>
        <position position="83"/>
    </location>
</feature>
<evidence type="ECO:0000256" key="6">
    <source>
        <dbReference type="ARBA" id="ARBA00023102"/>
    </source>
</evidence>
<evidence type="ECO:0000313" key="13">
    <source>
        <dbReference type="Proteomes" id="UP000321934"/>
    </source>
</evidence>
<dbReference type="PANTHER" id="PTHR42701:SF1">
    <property type="entry name" value="IMIDAZOLE GLYCEROL PHOSPHATE SYNTHASE SUBUNIT HISH"/>
    <property type="match status" value="1"/>
</dbReference>
<keyword evidence="7" id="KW-0456">Lyase</keyword>
<keyword evidence="6" id="KW-0368">Histidine biosynthesis</keyword>
<name>A0A5B8XF57_9RICK</name>
<dbReference type="OrthoDB" id="9802219at2"/>
<evidence type="ECO:0000256" key="7">
    <source>
        <dbReference type="ARBA" id="ARBA00023239"/>
    </source>
</evidence>
<keyword evidence="5" id="KW-0315">Glutamine amidotransferase</keyword>
<dbReference type="GO" id="GO:0016829">
    <property type="term" value="F:lyase activity"/>
    <property type="evidence" value="ECO:0007669"/>
    <property type="project" value="UniProtKB-KW"/>
</dbReference>
<evidence type="ECO:0000256" key="9">
    <source>
        <dbReference type="ARBA" id="ARBA00049534"/>
    </source>
</evidence>
<comment type="subunit">
    <text evidence="2">Heterodimer of HisH and HisF.</text>
</comment>
<evidence type="ECO:0000313" key="12">
    <source>
        <dbReference type="EMBL" id="QED23616.1"/>
    </source>
</evidence>
<evidence type="ECO:0000256" key="4">
    <source>
        <dbReference type="ARBA" id="ARBA00022801"/>
    </source>
</evidence>